<proteinExistence type="inferred from homology"/>
<sequence length="1032" mass="111015" precursor="true">MPTHHNASKHPFRLNMLSAAISAAIFPISGAVSAQQSADMPTLEEVVVTGSRITRFEGDYVAPVLSLGTEQMQAAGTVNVEDFVSEVGALVGSTGSFESASGSNGTRTGINALNMRNLGTNRTLVMVNGRRHVSSIATGEPLVDTNTIPTALIERIDILTGAASAVYGADAVSGAVNFVLKDDFEGFDMRTQAGISGEGDAEQFFASFVWGSNFADGRGNVTASYEFRGQESLQIFERDYGLTGRQYIVNNPAEYRQADDPNVPDRIVAGDRRYIFTAPDGRYDILGFNTATGAPLAFGDIKLNARGQPFDAGRPVSGATSLGGDGTPTAFFTSQFLPESDVHAINLNSRYDLSNSATAFTELKYVTTDTVNPRSSSFTSVLELSMENPFIPDSFDTALAGIQDPVVNLARDDLELRPFNDITRDTFRVVAGVRGDMTDWLNYEVSLNYGQTDVTSRLTNIRREDRYFAALDAVTDPATGQPTCRSNLDPSAVPAVDNIVSSYNTAVWGDPANSSFTPGPNSGCAPFNPFFDGTSGYFTPGALDPSNPNAAAIAFMTGGGVPLVDNGEITQKVANAFIAGSSSGFGLELPAGPIDFVLGGEYREEEVSNNVDPIRSNPNGLTPLNFERSSASSFDVAEVFTELSAPVFEDLGPFMQALRLDGAYRFSDYSTIGQTSAFSIGANWTLNDSVILRGSFGRAVRSPNLNELFSPDNEGSFRPDDPCEQANLGSQSANTIANCAADLSRLGLDPNTFVSASPVGRPGVIGGNPSLQEETSDTNTFGFVLTPTFMPGLVATVDVWEIEMDQGILYPNSTEIVERCYDAPSMDNAFCSLFTRATDGIVGVIIDVEQRPVNVSQLNTSGVDFSVSYQTDLGFDRGTLMLGFNGSYLNDLLVQPTVAPRQIDQAGMVTTLLGQQAPELVANFSANWQRGPLSVNYRLHHQSELDIYTEEQLERQPDISDYLNTKNLFVHDIQAEYAFNEGLKAYLGANNVGDRKPDATYLNTPVSARGRFVYMGLSANFANIRDIANPFR</sequence>
<feature type="domain" description="TonB-dependent receptor plug" evidence="7">
    <location>
        <begin position="62"/>
        <end position="175"/>
    </location>
</feature>
<comment type="similarity">
    <text evidence="4">Belongs to the TonB-dependent receptor family.</text>
</comment>
<dbReference type="SUPFAM" id="SSF56935">
    <property type="entry name" value="Porins"/>
    <property type="match status" value="1"/>
</dbReference>
<feature type="chain" id="PRO_5006601513" description="TonB-dependent receptor" evidence="5">
    <location>
        <begin position="35"/>
        <end position="1032"/>
    </location>
</feature>
<evidence type="ECO:0000256" key="3">
    <source>
        <dbReference type="ARBA" id="ARBA00023237"/>
    </source>
</evidence>
<evidence type="ECO:0000256" key="5">
    <source>
        <dbReference type="SAM" id="SignalP"/>
    </source>
</evidence>
<evidence type="ECO:0000256" key="1">
    <source>
        <dbReference type="ARBA" id="ARBA00004442"/>
    </source>
</evidence>
<evidence type="ECO:0000313" key="8">
    <source>
        <dbReference type="EMBL" id="ALO46368.1"/>
    </source>
</evidence>
<dbReference type="GO" id="GO:0009279">
    <property type="term" value="C:cell outer membrane"/>
    <property type="evidence" value="ECO:0007669"/>
    <property type="project" value="UniProtKB-SubCell"/>
</dbReference>
<dbReference type="EMBL" id="CP013189">
    <property type="protein sequence ID" value="ALO46368.1"/>
    <property type="molecule type" value="Genomic_DNA"/>
</dbReference>
<accession>A0A0S2KDI4</accession>
<reference evidence="8 9" key="1">
    <citation type="submission" date="2015-11" db="EMBL/GenBank/DDBJ databases">
        <authorList>
            <person name="Zhang Y."/>
            <person name="Guo Z."/>
        </authorList>
    </citation>
    <scope>NUCLEOTIDE SEQUENCE [LARGE SCALE GENOMIC DNA]</scope>
    <source>
        <strain evidence="8 9">KCTC 32221</strain>
    </source>
</reference>
<dbReference type="InterPro" id="IPR037066">
    <property type="entry name" value="Plug_dom_sf"/>
</dbReference>
<evidence type="ECO:0000259" key="7">
    <source>
        <dbReference type="Pfam" id="PF07715"/>
    </source>
</evidence>
<dbReference type="PANTHER" id="PTHR47234:SF2">
    <property type="entry name" value="TONB-DEPENDENT RECEPTOR"/>
    <property type="match status" value="1"/>
</dbReference>
<evidence type="ECO:0000313" key="9">
    <source>
        <dbReference type="Proteomes" id="UP000065641"/>
    </source>
</evidence>
<keyword evidence="9" id="KW-1185">Reference proteome</keyword>
<dbReference type="PATRIC" id="fig|1249552.3.peg.1722"/>
<evidence type="ECO:0000256" key="2">
    <source>
        <dbReference type="ARBA" id="ARBA00023136"/>
    </source>
</evidence>
<name>A0A0S2KDI4_9GAMM</name>
<dbReference type="Pfam" id="PF00593">
    <property type="entry name" value="TonB_dep_Rec_b-barrel"/>
    <property type="match status" value="1"/>
</dbReference>
<dbReference type="Gene3D" id="2.40.170.20">
    <property type="entry name" value="TonB-dependent receptor, beta-barrel domain"/>
    <property type="match status" value="1"/>
</dbReference>
<feature type="signal peptide" evidence="5">
    <location>
        <begin position="1"/>
        <end position="34"/>
    </location>
</feature>
<evidence type="ECO:0000259" key="6">
    <source>
        <dbReference type="Pfam" id="PF00593"/>
    </source>
</evidence>
<evidence type="ECO:0008006" key="10">
    <source>
        <dbReference type="Google" id="ProtNLM"/>
    </source>
</evidence>
<keyword evidence="2 4" id="KW-0472">Membrane</keyword>
<protein>
    <recommendedName>
        <fullName evidence="10">TonB-dependent receptor</fullName>
    </recommendedName>
</protein>
<evidence type="ECO:0000256" key="4">
    <source>
        <dbReference type="RuleBase" id="RU003357"/>
    </source>
</evidence>
<dbReference type="InterPro" id="IPR036942">
    <property type="entry name" value="Beta-barrel_TonB_sf"/>
</dbReference>
<dbReference type="KEGG" id="pspi:PS2015_1717"/>
<dbReference type="STRING" id="1249552.PS2015_1717"/>
<dbReference type="InterPro" id="IPR000531">
    <property type="entry name" value="Beta-barrel_TonB"/>
</dbReference>
<dbReference type="PANTHER" id="PTHR47234">
    <property type="match status" value="1"/>
</dbReference>
<comment type="subcellular location">
    <subcellularLocation>
        <location evidence="1 4">Cell outer membrane</location>
    </subcellularLocation>
</comment>
<dbReference type="Pfam" id="PF07715">
    <property type="entry name" value="Plug"/>
    <property type="match status" value="1"/>
</dbReference>
<organism evidence="8 9">
    <name type="scientific">Pseudohongiella spirulinae</name>
    <dbReference type="NCBI Taxonomy" id="1249552"/>
    <lineage>
        <taxon>Bacteria</taxon>
        <taxon>Pseudomonadati</taxon>
        <taxon>Pseudomonadota</taxon>
        <taxon>Gammaproteobacteria</taxon>
        <taxon>Pseudomonadales</taxon>
        <taxon>Pseudohongiellaceae</taxon>
        <taxon>Pseudohongiella</taxon>
    </lineage>
</organism>
<dbReference type="Gene3D" id="2.170.130.10">
    <property type="entry name" value="TonB-dependent receptor, plug domain"/>
    <property type="match status" value="1"/>
</dbReference>
<feature type="domain" description="TonB-dependent receptor-like beta-barrel" evidence="6">
    <location>
        <begin position="579"/>
        <end position="992"/>
    </location>
</feature>
<keyword evidence="4" id="KW-0798">TonB box</keyword>
<dbReference type="Proteomes" id="UP000065641">
    <property type="component" value="Chromosome"/>
</dbReference>
<keyword evidence="3" id="KW-0998">Cell outer membrane</keyword>
<dbReference type="AlphaFoldDB" id="A0A0S2KDI4"/>
<keyword evidence="5" id="KW-0732">Signal</keyword>
<dbReference type="RefSeq" id="WP_058021811.1">
    <property type="nucleotide sequence ID" value="NZ_CP013189.1"/>
</dbReference>
<dbReference type="InterPro" id="IPR012910">
    <property type="entry name" value="Plug_dom"/>
</dbReference>
<gene>
    <name evidence="8" type="ORF">PS2015_1717</name>
</gene>